<reference evidence="1 2" key="1">
    <citation type="journal article" date="2015" name="Genome Biol.">
        <title>Comparative genomics of Steinernema reveals deeply conserved gene regulatory networks.</title>
        <authorList>
            <person name="Dillman A.R."/>
            <person name="Macchietto M."/>
            <person name="Porter C.F."/>
            <person name="Rogers A."/>
            <person name="Williams B."/>
            <person name="Antoshechkin I."/>
            <person name="Lee M.M."/>
            <person name="Goodwin Z."/>
            <person name="Lu X."/>
            <person name="Lewis E.E."/>
            <person name="Goodrich-Blair H."/>
            <person name="Stock S.P."/>
            <person name="Adams B.J."/>
            <person name="Sternberg P.W."/>
            <person name="Mortazavi A."/>
        </authorList>
    </citation>
    <scope>NUCLEOTIDE SEQUENCE [LARGE SCALE GENOMIC DNA]</scope>
    <source>
        <strain evidence="1 2">ALL</strain>
    </source>
</reference>
<proteinExistence type="predicted"/>
<organism evidence="1 2">
    <name type="scientific">Steinernema carpocapsae</name>
    <name type="common">Entomopathogenic nematode</name>
    <dbReference type="NCBI Taxonomy" id="34508"/>
    <lineage>
        <taxon>Eukaryota</taxon>
        <taxon>Metazoa</taxon>
        <taxon>Ecdysozoa</taxon>
        <taxon>Nematoda</taxon>
        <taxon>Chromadorea</taxon>
        <taxon>Rhabditida</taxon>
        <taxon>Tylenchina</taxon>
        <taxon>Panagrolaimomorpha</taxon>
        <taxon>Strongyloidoidea</taxon>
        <taxon>Steinernematidae</taxon>
        <taxon>Steinernema</taxon>
    </lineage>
</organism>
<comment type="caution">
    <text evidence="1">The sequence shown here is derived from an EMBL/GenBank/DDBJ whole genome shotgun (WGS) entry which is preliminary data.</text>
</comment>
<accession>A0A4U5NUA1</accession>
<gene>
    <name evidence="1" type="ORF">L596_011552</name>
</gene>
<dbReference type="AlphaFoldDB" id="A0A4U5NUA1"/>
<dbReference type="Proteomes" id="UP000298663">
    <property type="component" value="Unassembled WGS sequence"/>
</dbReference>
<dbReference type="EMBL" id="AZBU02000003">
    <property type="protein sequence ID" value="TKR87089.1"/>
    <property type="molecule type" value="Genomic_DNA"/>
</dbReference>
<sequence>MLLPPPTGRESGEGAFFWKWKVEWRVFGAPKPKYYGLRSDFCLQCIFEGCGSILIKIGLCLAILKTEIERSTANFVECHNVLKRHFIIRITKTKQHLSV</sequence>
<protein>
    <submittedName>
        <fullName evidence="1">Uncharacterized protein</fullName>
    </submittedName>
</protein>
<evidence type="ECO:0000313" key="1">
    <source>
        <dbReference type="EMBL" id="TKR87089.1"/>
    </source>
</evidence>
<name>A0A4U5NUA1_STECR</name>
<reference evidence="1 2" key="2">
    <citation type="journal article" date="2019" name="G3 (Bethesda)">
        <title>Hybrid Assembly of the Genome of the Entomopathogenic Nematode Steinernema carpocapsae Identifies the X-Chromosome.</title>
        <authorList>
            <person name="Serra L."/>
            <person name="Macchietto M."/>
            <person name="Macias-Munoz A."/>
            <person name="McGill C.J."/>
            <person name="Rodriguez I.M."/>
            <person name="Rodriguez B."/>
            <person name="Murad R."/>
            <person name="Mortazavi A."/>
        </authorList>
    </citation>
    <scope>NUCLEOTIDE SEQUENCE [LARGE SCALE GENOMIC DNA]</scope>
    <source>
        <strain evidence="1 2">ALL</strain>
    </source>
</reference>
<keyword evidence="2" id="KW-1185">Reference proteome</keyword>
<evidence type="ECO:0000313" key="2">
    <source>
        <dbReference type="Proteomes" id="UP000298663"/>
    </source>
</evidence>